<dbReference type="EMBL" id="PP911589">
    <property type="protein sequence ID" value="XCA47354.1"/>
    <property type="molecule type" value="Genomic_DNA"/>
</dbReference>
<evidence type="ECO:0000313" key="3">
    <source>
        <dbReference type="EMBL" id="XCA47354.1"/>
    </source>
</evidence>
<feature type="region of interest" description="Disordered" evidence="1">
    <location>
        <begin position="182"/>
        <end position="219"/>
    </location>
</feature>
<proteinExistence type="predicted"/>
<sequence length="390" mass="42555">MADPLSLVAIAGLAYAGKVLSEKKKTEEYNLTIQQAPVSVIQEEVPNVMSPKPVSLSNLPDPKVEINNFSDIAPQGRSSGNEVLEMRDRMFDGGRMNNLSPIEKQYVGPGIAVGPDVPAAGGFHQIVRVNPENVGEYRLTTLPGRSGPAHDIFGGRRGKMGELANNRPEKTAYLPERRPVAGAKSQGFGGHVPRGEHVNGKRVTNRSMTGSRNDGLGFNGAKRTVSALQHVADPTRNKKDGNTEQYVYNNQVAPGISTFAHGHVVAPASQLRESQARSPQRPYTSEELFAYGFRPDDRRGKANRPGNAGRMNVRAGPLNQAGMPTAMRFDTTRIDGRTGPMNGGWTQQYDNNKYYNFNHYKGNANPYATDYSLGVAKQQLQNNPIAQQIM</sequence>
<feature type="region of interest" description="Disordered" evidence="1">
    <location>
        <begin position="295"/>
        <end position="323"/>
    </location>
</feature>
<name>A0AAU7YNG4_9PHYC</name>
<evidence type="ECO:0000256" key="1">
    <source>
        <dbReference type="SAM" id="MobiDB-lite"/>
    </source>
</evidence>
<reference evidence="3" key="1">
    <citation type="submission" date="2024-06" db="EMBL/GenBank/DDBJ databases">
        <title>Evidence of context-dependent and transient costs of resisting viral infection in isolates of the marine microalga Micromonas sp. (class Mamiellophyceae).</title>
        <authorList>
            <person name="Bedi de Silva A."/>
            <person name="Schvarcz C.R."/>
            <person name="Steward G.R."/>
            <person name="Edwards K.F."/>
        </authorList>
    </citation>
    <scope>NUCLEOTIDE SEQUENCE</scope>
    <source>
        <strain evidence="3">McV-KB2</strain>
    </source>
</reference>
<organism evidence="3">
    <name type="scientific">Micromonas commoda virus</name>
    <dbReference type="NCBI Taxonomy" id="3057169"/>
    <lineage>
        <taxon>Viruses</taxon>
        <taxon>Varidnaviria</taxon>
        <taxon>Bamfordvirae</taxon>
        <taxon>Nucleocytoviricota</taxon>
        <taxon>Megaviricetes</taxon>
        <taxon>Algavirales</taxon>
        <taxon>Phycodnaviridae</taxon>
    </lineage>
</organism>
<protein>
    <recommendedName>
        <fullName evidence="2">DUF5899 domain-containing protein</fullName>
    </recommendedName>
</protein>
<dbReference type="Pfam" id="PF19251">
    <property type="entry name" value="DUF5899"/>
    <property type="match status" value="1"/>
</dbReference>
<accession>A0AAU7YNG4</accession>
<evidence type="ECO:0000259" key="2">
    <source>
        <dbReference type="Pfam" id="PF19251"/>
    </source>
</evidence>
<feature type="domain" description="DUF5899" evidence="2">
    <location>
        <begin position="82"/>
        <end position="216"/>
    </location>
</feature>
<dbReference type="InterPro" id="IPR045418">
    <property type="entry name" value="P2_DUF5899"/>
</dbReference>